<evidence type="ECO:0000313" key="2">
    <source>
        <dbReference type="Proteomes" id="UP000234456"/>
    </source>
</evidence>
<sequence length="126" mass="13580">MTQQLLNDVNHWVGGDMTVSPTGDLGLASADLRTQQRIVRRLVTNPGDYIFHTDYGAGLPQKIGETLDVPALRGLIRAQILQEAGVAQDPEPQVDVAAITGGVSVRILYSSAITREPVSLQFNVSK</sequence>
<gene>
    <name evidence="1" type="ORF">C0Q88_09745</name>
</gene>
<comment type="caution">
    <text evidence="1">The sequence shown here is derived from an EMBL/GenBank/DDBJ whole genome shotgun (WGS) entry which is preliminary data.</text>
</comment>
<evidence type="ECO:0000313" key="1">
    <source>
        <dbReference type="EMBL" id="PLC42256.1"/>
    </source>
</evidence>
<dbReference type="SUPFAM" id="SSF160719">
    <property type="entry name" value="gpW/gp25-like"/>
    <property type="match status" value="1"/>
</dbReference>
<dbReference type="Proteomes" id="UP000234456">
    <property type="component" value="Unassembled WGS sequence"/>
</dbReference>
<dbReference type="RefSeq" id="WP_102065379.1">
    <property type="nucleotide sequence ID" value="NZ_PKQE01000002.1"/>
</dbReference>
<dbReference type="OrthoDB" id="8450990at2"/>
<proteinExistence type="predicted"/>
<accession>A0A2N4TRD7</accession>
<dbReference type="Gene3D" id="3.10.450.40">
    <property type="match status" value="1"/>
</dbReference>
<name>A0A2N4TRD7_RALPI</name>
<dbReference type="EMBL" id="PKQE01000002">
    <property type="protein sequence ID" value="PLC42256.1"/>
    <property type="molecule type" value="Genomic_DNA"/>
</dbReference>
<reference evidence="1 2" key="1">
    <citation type="submission" date="2017-12" db="EMBL/GenBank/DDBJ databases">
        <title>Draft genome sequence of Ralstonia pickettii 52.</title>
        <authorList>
            <person name="Zheng B."/>
        </authorList>
    </citation>
    <scope>NUCLEOTIDE SEQUENCE [LARGE SCALE GENOMIC DNA]</scope>
    <source>
        <strain evidence="1 2">52</strain>
    </source>
</reference>
<protein>
    <submittedName>
        <fullName evidence="1">Phage tail protein</fullName>
    </submittedName>
</protein>
<organism evidence="1 2">
    <name type="scientific">Ralstonia pickettii</name>
    <name type="common">Burkholderia pickettii</name>
    <dbReference type="NCBI Taxonomy" id="329"/>
    <lineage>
        <taxon>Bacteria</taxon>
        <taxon>Pseudomonadati</taxon>
        <taxon>Pseudomonadota</taxon>
        <taxon>Betaproteobacteria</taxon>
        <taxon>Burkholderiales</taxon>
        <taxon>Burkholderiaceae</taxon>
        <taxon>Ralstonia</taxon>
    </lineage>
</organism>
<dbReference type="AlphaFoldDB" id="A0A2N4TRD7"/>